<dbReference type="Proteomes" id="UP000578091">
    <property type="component" value="Unassembled WGS sequence"/>
</dbReference>
<name>A0A853JDX6_9GAMM</name>
<dbReference type="RefSeq" id="WP_180679300.1">
    <property type="nucleotide sequence ID" value="NZ_JACCKA010000079.1"/>
</dbReference>
<reference evidence="1 2" key="1">
    <citation type="submission" date="2020-07" db="EMBL/GenBank/DDBJ databases">
        <title>Luteimonas sp. SJ-92.</title>
        <authorList>
            <person name="Huang X.-X."/>
            <person name="Xu L."/>
            <person name="Sun J.-Q."/>
        </authorList>
    </citation>
    <scope>NUCLEOTIDE SEQUENCE [LARGE SCALE GENOMIC DNA]</scope>
    <source>
        <strain evidence="1 2">SJ-92</strain>
    </source>
</reference>
<comment type="caution">
    <text evidence="1">The sequence shown here is derived from an EMBL/GenBank/DDBJ whole genome shotgun (WGS) entry which is preliminary data.</text>
</comment>
<protein>
    <submittedName>
        <fullName evidence="1">Uncharacterized protein</fullName>
    </submittedName>
</protein>
<accession>A0A853JDX6</accession>
<evidence type="ECO:0000313" key="1">
    <source>
        <dbReference type="EMBL" id="NZA27523.1"/>
    </source>
</evidence>
<dbReference type="Pfam" id="PF19662">
    <property type="entry name" value="DUF6165"/>
    <property type="match status" value="1"/>
</dbReference>
<organism evidence="1 2">
    <name type="scientific">Luteimonas salinisoli</name>
    <dbReference type="NCBI Taxonomy" id="2752307"/>
    <lineage>
        <taxon>Bacteria</taxon>
        <taxon>Pseudomonadati</taxon>
        <taxon>Pseudomonadota</taxon>
        <taxon>Gammaproteobacteria</taxon>
        <taxon>Lysobacterales</taxon>
        <taxon>Lysobacteraceae</taxon>
        <taxon>Luteimonas</taxon>
    </lineage>
</organism>
<dbReference type="InterPro" id="IPR046163">
    <property type="entry name" value="DUF6165"/>
</dbReference>
<proteinExistence type="predicted"/>
<dbReference type="EMBL" id="JACCKA010000079">
    <property type="protein sequence ID" value="NZA27523.1"/>
    <property type="molecule type" value="Genomic_DNA"/>
</dbReference>
<keyword evidence="2" id="KW-1185">Reference proteome</keyword>
<sequence>MSEISVPVSFGELLDKIAILQIKSERIRDEGKLANVRRELSALETTWMAHPAAGHDIARLRAELKTVNERLWEIEDDIRLKEKAQAFDDEFVRLARSVYFENDERARIKKEINLALGSSYVEEKSYQDYRTGSAP</sequence>
<dbReference type="AlphaFoldDB" id="A0A853JDX6"/>
<evidence type="ECO:0000313" key="2">
    <source>
        <dbReference type="Proteomes" id="UP000578091"/>
    </source>
</evidence>
<gene>
    <name evidence="1" type="ORF">H0E84_14130</name>
</gene>